<reference evidence="4" key="1">
    <citation type="journal article" date="2019" name="Int. J. Syst. Evol. Microbiol.">
        <title>The Global Catalogue of Microorganisms (GCM) 10K type strain sequencing project: providing services to taxonomists for standard genome sequencing and annotation.</title>
        <authorList>
            <consortium name="The Broad Institute Genomics Platform"/>
            <consortium name="The Broad Institute Genome Sequencing Center for Infectious Disease"/>
            <person name="Wu L."/>
            <person name="Ma J."/>
        </authorList>
    </citation>
    <scope>NUCLEOTIDE SEQUENCE [LARGE SCALE GENOMIC DNA]</scope>
    <source>
        <strain evidence="4">CECT 7069</strain>
    </source>
</reference>
<keyword evidence="3" id="KW-0067">ATP-binding</keyword>
<organism evidence="3 4">
    <name type="scientific">Methylobacterium adhaesivum</name>
    <dbReference type="NCBI Taxonomy" id="333297"/>
    <lineage>
        <taxon>Bacteria</taxon>
        <taxon>Pseudomonadati</taxon>
        <taxon>Pseudomonadota</taxon>
        <taxon>Alphaproteobacteria</taxon>
        <taxon>Hyphomicrobiales</taxon>
        <taxon>Methylobacteriaceae</taxon>
        <taxon>Methylobacterium</taxon>
    </lineage>
</organism>
<dbReference type="PANTHER" id="PTHR47396:SF1">
    <property type="entry name" value="ATP-DEPENDENT HELICASE IRC3-RELATED"/>
    <property type="match status" value="1"/>
</dbReference>
<keyword evidence="4" id="KW-1185">Reference proteome</keyword>
<keyword evidence="3" id="KW-0378">Hydrolase</keyword>
<dbReference type="SUPFAM" id="SSF52540">
    <property type="entry name" value="P-loop containing nucleoside triphosphate hydrolases"/>
    <property type="match status" value="1"/>
</dbReference>
<accession>A0ABT8BL92</accession>
<dbReference type="PANTHER" id="PTHR47396">
    <property type="entry name" value="TYPE I RESTRICTION ENZYME ECOKI R PROTEIN"/>
    <property type="match status" value="1"/>
</dbReference>
<gene>
    <name evidence="3" type="ORF">QWZ12_15820</name>
</gene>
<protein>
    <submittedName>
        <fullName evidence="3">DEAD/DEAH box helicase family protein</fullName>
    </submittedName>
</protein>
<feature type="domain" description="Helicase C-terminal" evidence="2">
    <location>
        <begin position="236"/>
        <end position="394"/>
    </location>
</feature>
<dbReference type="InterPro" id="IPR050742">
    <property type="entry name" value="Helicase_Restrict-Modif_Enz"/>
</dbReference>
<evidence type="ECO:0000259" key="1">
    <source>
        <dbReference type="PROSITE" id="PS51192"/>
    </source>
</evidence>
<dbReference type="SMART" id="SM00490">
    <property type="entry name" value="HELICc"/>
    <property type="match status" value="1"/>
</dbReference>
<name>A0ABT8BL92_9HYPH</name>
<dbReference type="InterPro" id="IPR006935">
    <property type="entry name" value="Helicase/UvrB_N"/>
</dbReference>
<evidence type="ECO:0000313" key="3">
    <source>
        <dbReference type="EMBL" id="MDN3592065.1"/>
    </source>
</evidence>
<sequence length="543" mass="59837">MALTLRPYQEAACTSLFAYWAANPESNPLLVIPTGGGKSLILATLMRQFIDIEPTTRIVQITHVKELIEQNYKELIGMWPWAPAGIFSASLRRREASSQILFAGIQTVYNKTAKIGHVDLLMVDEAHLIPPDAKTMYGKFIAALKAINPNMLILGLTATPYRLDSGRLDEGDDKLFDSVAYEITIRDLIEMGYLVPLISKATASTISVKGVSRSGGEFNAKQLQLVVDDLEKTKAAVDEIVSYGHDRRSWLCFCSGVQHAHDVAAEIRSRGFTCETVHGDLTSGERDRIIRDFKAGKFKALTNANVLTTGFNDPRIDLLAMLRPTLSTSLYVQMVGRGTRCIGPDIESSIRNGKADCLVLDFAGNVRRHGPVDAVEVKKPGKGEGDAPVKECPSCHSLILAGLRECPDCGHEFERNVDEKLTATAAAVPIISKSTAQFVEVTERTFFRHDKPGGKPSVRVEYLCGLVVHKEWICPEHDGFARDRFAKFWRDHGGAEPTPPTIDATLDRVGELRETAEVRIRASGRYWEVCGRKLAAREMGVAA</sequence>
<dbReference type="PROSITE" id="PS51194">
    <property type="entry name" value="HELICASE_CTER"/>
    <property type="match status" value="1"/>
</dbReference>
<dbReference type="InterPro" id="IPR027417">
    <property type="entry name" value="P-loop_NTPase"/>
</dbReference>
<evidence type="ECO:0000313" key="4">
    <source>
        <dbReference type="Proteomes" id="UP001224644"/>
    </source>
</evidence>
<evidence type="ECO:0000259" key="2">
    <source>
        <dbReference type="PROSITE" id="PS51194"/>
    </source>
</evidence>
<keyword evidence="3" id="KW-0347">Helicase</keyword>
<dbReference type="EMBL" id="JAUFPX010000015">
    <property type="protein sequence ID" value="MDN3592065.1"/>
    <property type="molecule type" value="Genomic_DNA"/>
</dbReference>
<proteinExistence type="predicted"/>
<dbReference type="RefSeq" id="WP_238226129.1">
    <property type="nucleotide sequence ID" value="NZ_BPQD01000016.1"/>
</dbReference>
<dbReference type="GO" id="GO:0004386">
    <property type="term" value="F:helicase activity"/>
    <property type="evidence" value="ECO:0007669"/>
    <property type="project" value="UniProtKB-KW"/>
</dbReference>
<dbReference type="PROSITE" id="PS51192">
    <property type="entry name" value="HELICASE_ATP_BIND_1"/>
    <property type="match status" value="1"/>
</dbReference>
<dbReference type="Pfam" id="PF04851">
    <property type="entry name" value="ResIII"/>
    <property type="match status" value="1"/>
</dbReference>
<dbReference type="SMART" id="SM00487">
    <property type="entry name" value="DEXDc"/>
    <property type="match status" value="1"/>
</dbReference>
<dbReference type="InterPro" id="IPR001650">
    <property type="entry name" value="Helicase_C-like"/>
</dbReference>
<comment type="caution">
    <text evidence="3">The sequence shown here is derived from an EMBL/GenBank/DDBJ whole genome shotgun (WGS) entry which is preliminary data.</text>
</comment>
<dbReference type="Proteomes" id="UP001224644">
    <property type="component" value="Unassembled WGS sequence"/>
</dbReference>
<keyword evidence="3" id="KW-0547">Nucleotide-binding</keyword>
<dbReference type="InterPro" id="IPR014001">
    <property type="entry name" value="Helicase_ATP-bd"/>
</dbReference>
<feature type="domain" description="Helicase ATP-binding" evidence="1">
    <location>
        <begin position="19"/>
        <end position="160"/>
    </location>
</feature>
<dbReference type="Gene3D" id="3.40.50.300">
    <property type="entry name" value="P-loop containing nucleotide triphosphate hydrolases"/>
    <property type="match status" value="2"/>
</dbReference>
<dbReference type="Pfam" id="PF00271">
    <property type="entry name" value="Helicase_C"/>
    <property type="match status" value="1"/>
</dbReference>